<gene>
    <name evidence="1" type="ORF">SPIROBIBN47_170017</name>
</gene>
<evidence type="ECO:0000313" key="1">
    <source>
        <dbReference type="EMBL" id="SLM11054.1"/>
    </source>
</evidence>
<reference evidence="1" key="1">
    <citation type="submission" date="2017-02" db="EMBL/GenBank/DDBJ databases">
        <authorList>
            <person name="Regsiter A."/>
            <person name="William W."/>
        </authorList>
    </citation>
    <scope>NUCLEOTIDE SEQUENCE</scope>
    <source>
        <strain evidence="1">Bib</strain>
    </source>
</reference>
<organism evidence="1">
    <name type="scientific">uncultured spirochete</name>
    <dbReference type="NCBI Taxonomy" id="156406"/>
    <lineage>
        <taxon>Bacteria</taxon>
        <taxon>Pseudomonadati</taxon>
        <taxon>Spirochaetota</taxon>
        <taxon>Spirochaetia</taxon>
        <taxon>Spirochaetales</taxon>
        <taxon>environmental samples</taxon>
    </lineage>
</organism>
<sequence>MATNLAIDDRLLNEALEIGGYKSKKDTVNAALEEFIKRRKTNDLINIFGTIEYDSSYDYKKMRSR</sequence>
<proteinExistence type="predicted"/>
<dbReference type="Pfam" id="PF09957">
    <property type="entry name" value="VapB_antitoxin"/>
    <property type="match status" value="1"/>
</dbReference>
<dbReference type="EMBL" id="FWDM01000009">
    <property type="protein sequence ID" value="SLM11054.1"/>
    <property type="molecule type" value="Genomic_DNA"/>
</dbReference>
<dbReference type="AlphaFoldDB" id="A0A3P3XGE5"/>
<dbReference type="InterPro" id="IPR019239">
    <property type="entry name" value="VapB_antitoxin"/>
</dbReference>
<name>A0A3P3XGE5_9SPIR</name>
<protein>
    <submittedName>
        <fullName evidence="1">Uncharacterized protein</fullName>
    </submittedName>
</protein>
<accession>A0A3P3XGE5</accession>